<accession>A0A9W7ZT90</accession>
<dbReference type="OrthoDB" id="2214at2759"/>
<dbReference type="PANTHER" id="PTHR12147">
    <property type="entry name" value="METALLOPEPTIDASE M28 FAMILY MEMBER"/>
    <property type="match status" value="1"/>
</dbReference>
<sequence>MKFSALSYVAATAPLLTSLVQLQLLIPNNIIVEAKPSNEYQVVFQPLQQQQHLAGSSNNVNYYYQGKLQEMLLDQINTSNEIGDFYAQTNYKRLIKTSAHRKPRWMTEDDIHTLRRMGVKFMDVTEAYISKHLASSNQGSDISSKDIFSIEDIDIDDNQSLMIHEHSSSSAKEIATKDLPKLPTQLIYQDTVKPIVSNLTTSYMEDTLKRFTEFHNRYYDSSYGLQSSEWLLKRIQSLIDEYTSSSTSSPTKVTVKHFKHKFKQPSIIARFEGQPHTSSSSNNNKKVADETVIISAHQDSVNMWIPWFGRAPGADDDGSGTVTILEAFRTLLVQLQQGNFRPQRTVEFHWYAGEEGGLLGSQDVAHYYRRHDRTVVGQLHFDMTGYNKRPKNKDEIIGVVVDNTDIELSNLLRLLAKTYSRLETRDLECGYACSDHASWNQVGYRSAMAYECDDLEANSNIHSPKDVVETVDFNHMVEFTKLAIGYAYEVGNAI</sequence>
<dbReference type="GO" id="GO:0006508">
    <property type="term" value="P:proteolysis"/>
    <property type="evidence" value="ECO:0007669"/>
    <property type="project" value="UniProtKB-KW"/>
</dbReference>
<dbReference type="InterPro" id="IPR007484">
    <property type="entry name" value="Peptidase_M28"/>
</dbReference>
<keyword evidence="7 9" id="KW-0862">Zinc</keyword>
<dbReference type="Pfam" id="PF04389">
    <property type="entry name" value="Peptidase_M28"/>
    <property type="match status" value="1"/>
</dbReference>
<keyword evidence="6 9" id="KW-0378">Hydrolase</keyword>
<name>A0A9W7ZT90_9FUNG</name>
<evidence type="ECO:0000256" key="2">
    <source>
        <dbReference type="ARBA" id="ARBA00022438"/>
    </source>
</evidence>
<protein>
    <recommendedName>
        <fullName evidence="9">Peptide hydrolase</fullName>
        <ecNumber evidence="9">3.4.-.-</ecNumber>
    </recommendedName>
</protein>
<dbReference type="InterPro" id="IPR045175">
    <property type="entry name" value="M28_fam"/>
</dbReference>
<dbReference type="Proteomes" id="UP001150538">
    <property type="component" value="Unassembled WGS sequence"/>
</dbReference>
<evidence type="ECO:0000256" key="8">
    <source>
        <dbReference type="ARBA" id="ARBA00043962"/>
    </source>
</evidence>
<evidence type="ECO:0000256" key="5">
    <source>
        <dbReference type="ARBA" id="ARBA00022729"/>
    </source>
</evidence>
<feature type="domain" description="Peptidase M28" evidence="10">
    <location>
        <begin position="286"/>
        <end position="484"/>
    </location>
</feature>
<evidence type="ECO:0000256" key="6">
    <source>
        <dbReference type="ARBA" id="ARBA00022801"/>
    </source>
</evidence>
<comment type="similarity">
    <text evidence="8">Belongs to the peptidase M28 family. M28E subfamily.</text>
</comment>
<evidence type="ECO:0000313" key="11">
    <source>
        <dbReference type="EMBL" id="KAJ1911016.1"/>
    </source>
</evidence>
<dbReference type="GO" id="GO:0004177">
    <property type="term" value="F:aminopeptidase activity"/>
    <property type="evidence" value="ECO:0007669"/>
    <property type="project" value="UniProtKB-KW"/>
</dbReference>
<comment type="caution">
    <text evidence="11">The sequence shown here is derived from an EMBL/GenBank/DDBJ whole genome shotgun (WGS) entry which is preliminary data.</text>
</comment>
<evidence type="ECO:0000256" key="1">
    <source>
        <dbReference type="ARBA" id="ARBA00001947"/>
    </source>
</evidence>
<organism evidence="11 12">
    <name type="scientific">Mycoemilia scoparia</name>
    <dbReference type="NCBI Taxonomy" id="417184"/>
    <lineage>
        <taxon>Eukaryota</taxon>
        <taxon>Fungi</taxon>
        <taxon>Fungi incertae sedis</taxon>
        <taxon>Zoopagomycota</taxon>
        <taxon>Kickxellomycotina</taxon>
        <taxon>Kickxellomycetes</taxon>
        <taxon>Kickxellales</taxon>
        <taxon>Kickxellaceae</taxon>
        <taxon>Mycoemilia</taxon>
    </lineage>
</organism>
<evidence type="ECO:0000256" key="7">
    <source>
        <dbReference type="ARBA" id="ARBA00022833"/>
    </source>
</evidence>
<evidence type="ECO:0000256" key="9">
    <source>
        <dbReference type="RuleBase" id="RU361240"/>
    </source>
</evidence>
<dbReference type="AlphaFoldDB" id="A0A9W7ZT90"/>
<dbReference type="GO" id="GO:0008235">
    <property type="term" value="F:metalloexopeptidase activity"/>
    <property type="evidence" value="ECO:0007669"/>
    <property type="project" value="InterPro"/>
</dbReference>
<gene>
    <name evidence="11" type="ORF">H4219_006071</name>
</gene>
<dbReference type="GO" id="GO:0046872">
    <property type="term" value="F:metal ion binding"/>
    <property type="evidence" value="ECO:0007669"/>
    <property type="project" value="UniProtKB-KW"/>
</dbReference>
<keyword evidence="4 9" id="KW-0479">Metal-binding</keyword>
<dbReference type="EMBL" id="JANBPU010000498">
    <property type="protein sequence ID" value="KAJ1911016.1"/>
    <property type="molecule type" value="Genomic_DNA"/>
</dbReference>
<dbReference type="PANTHER" id="PTHR12147:SF56">
    <property type="entry name" value="AMINOPEPTIDASE YDR415C-RELATED"/>
    <property type="match status" value="1"/>
</dbReference>
<evidence type="ECO:0000313" key="12">
    <source>
        <dbReference type="Proteomes" id="UP001150538"/>
    </source>
</evidence>
<keyword evidence="2" id="KW-0031">Aminopeptidase</keyword>
<keyword evidence="3 9" id="KW-0645">Protease</keyword>
<comment type="cofactor">
    <cofactor evidence="1">
        <name>Zn(2+)</name>
        <dbReference type="ChEBI" id="CHEBI:29105"/>
    </cofactor>
</comment>
<keyword evidence="12" id="KW-1185">Reference proteome</keyword>
<reference evidence="11" key="1">
    <citation type="submission" date="2022-07" db="EMBL/GenBank/DDBJ databases">
        <title>Phylogenomic reconstructions and comparative analyses of Kickxellomycotina fungi.</title>
        <authorList>
            <person name="Reynolds N.K."/>
            <person name="Stajich J.E."/>
            <person name="Barry K."/>
            <person name="Grigoriev I.V."/>
            <person name="Crous P."/>
            <person name="Smith M.E."/>
        </authorList>
    </citation>
    <scope>NUCLEOTIDE SEQUENCE</scope>
    <source>
        <strain evidence="11">NBRC 100468</strain>
    </source>
</reference>
<evidence type="ECO:0000256" key="3">
    <source>
        <dbReference type="ARBA" id="ARBA00022670"/>
    </source>
</evidence>
<keyword evidence="5" id="KW-0732">Signal</keyword>
<dbReference type="SUPFAM" id="SSF53187">
    <property type="entry name" value="Zn-dependent exopeptidases"/>
    <property type="match status" value="1"/>
</dbReference>
<proteinExistence type="inferred from homology"/>
<evidence type="ECO:0000256" key="4">
    <source>
        <dbReference type="ARBA" id="ARBA00022723"/>
    </source>
</evidence>
<evidence type="ECO:0000259" key="10">
    <source>
        <dbReference type="Pfam" id="PF04389"/>
    </source>
</evidence>
<dbReference type="EC" id="3.4.-.-" evidence="9"/>
<dbReference type="Gene3D" id="3.40.630.10">
    <property type="entry name" value="Zn peptidases"/>
    <property type="match status" value="1"/>
</dbReference>